<sequence>MVLFVPCIFFYVPLFKLKITDHQTCSVQNDRTSTKKKQ</sequence>
<proteinExistence type="predicted"/>
<reference evidence="1" key="1">
    <citation type="submission" date="2014-11" db="EMBL/GenBank/DDBJ databases">
        <authorList>
            <person name="Amaro Gonzalez C."/>
        </authorList>
    </citation>
    <scope>NUCLEOTIDE SEQUENCE</scope>
</reference>
<organism evidence="1">
    <name type="scientific">Anguilla anguilla</name>
    <name type="common">European freshwater eel</name>
    <name type="synonym">Muraena anguilla</name>
    <dbReference type="NCBI Taxonomy" id="7936"/>
    <lineage>
        <taxon>Eukaryota</taxon>
        <taxon>Metazoa</taxon>
        <taxon>Chordata</taxon>
        <taxon>Craniata</taxon>
        <taxon>Vertebrata</taxon>
        <taxon>Euteleostomi</taxon>
        <taxon>Actinopterygii</taxon>
        <taxon>Neopterygii</taxon>
        <taxon>Teleostei</taxon>
        <taxon>Anguilliformes</taxon>
        <taxon>Anguillidae</taxon>
        <taxon>Anguilla</taxon>
    </lineage>
</organism>
<protein>
    <submittedName>
        <fullName evidence="1">Uncharacterized protein</fullName>
    </submittedName>
</protein>
<reference evidence="1" key="2">
    <citation type="journal article" date="2015" name="Fish Shellfish Immunol.">
        <title>Early steps in the European eel (Anguilla anguilla)-Vibrio vulnificus interaction in the gills: Role of the RtxA13 toxin.</title>
        <authorList>
            <person name="Callol A."/>
            <person name="Pajuelo D."/>
            <person name="Ebbesson L."/>
            <person name="Teles M."/>
            <person name="MacKenzie S."/>
            <person name="Amaro C."/>
        </authorList>
    </citation>
    <scope>NUCLEOTIDE SEQUENCE</scope>
</reference>
<dbReference type="AlphaFoldDB" id="A0A0E9UYK7"/>
<dbReference type="EMBL" id="GBXM01038317">
    <property type="protein sequence ID" value="JAH70260.1"/>
    <property type="molecule type" value="Transcribed_RNA"/>
</dbReference>
<name>A0A0E9UYK7_ANGAN</name>
<accession>A0A0E9UYK7</accession>
<evidence type="ECO:0000313" key="1">
    <source>
        <dbReference type="EMBL" id="JAH70260.1"/>
    </source>
</evidence>